<feature type="transmembrane region" description="Helical" evidence="6">
    <location>
        <begin position="99"/>
        <end position="122"/>
    </location>
</feature>
<keyword evidence="5 6" id="KW-0472">Membrane</keyword>
<keyword evidence="9" id="KW-1185">Reference proteome</keyword>
<dbReference type="PANTHER" id="PTHR30177">
    <property type="entry name" value="GLYCINE BETAINE/L-PROLINE TRANSPORT SYSTEM PERMEASE PROTEIN PROW"/>
    <property type="match status" value="1"/>
</dbReference>
<dbReference type="Proteomes" id="UP000535890">
    <property type="component" value="Unassembled WGS sequence"/>
</dbReference>
<dbReference type="CDD" id="cd06261">
    <property type="entry name" value="TM_PBP2"/>
    <property type="match status" value="1"/>
</dbReference>
<dbReference type="PROSITE" id="PS50928">
    <property type="entry name" value="ABC_TM1"/>
    <property type="match status" value="1"/>
</dbReference>
<reference evidence="8 9" key="1">
    <citation type="submission" date="2020-07" db="EMBL/GenBank/DDBJ databases">
        <title>Sequencing the genomes of 1000 actinobacteria strains.</title>
        <authorList>
            <person name="Klenk H.-P."/>
        </authorList>
    </citation>
    <scope>NUCLEOTIDE SEQUENCE [LARGE SCALE GENOMIC DNA]</scope>
    <source>
        <strain evidence="8 9">DSM 45772</strain>
    </source>
</reference>
<feature type="transmembrane region" description="Helical" evidence="6">
    <location>
        <begin position="128"/>
        <end position="146"/>
    </location>
</feature>
<name>A0A7Y9DXC5_9PSEU</name>
<evidence type="ECO:0000259" key="7">
    <source>
        <dbReference type="PROSITE" id="PS50928"/>
    </source>
</evidence>
<dbReference type="InterPro" id="IPR035906">
    <property type="entry name" value="MetI-like_sf"/>
</dbReference>
<comment type="subcellular location">
    <subcellularLocation>
        <location evidence="6">Cell membrane</location>
        <topology evidence="6">Multi-pass membrane protein</topology>
    </subcellularLocation>
    <subcellularLocation>
        <location evidence="1">Membrane</location>
        <topology evidence="1">Multi-pass membrane protein</topology>
    </subcellularLocation>
</comment>
<evidence type="ECO:0000256" key="4">
    <source>
        <dbReference type="ARBA" id="ARBA00022989"/>
    </source>
</evidence>
<feature type="domain" description="ABC transmembrane type-1" evidence="7">
    <location>
        <begin position="67"/>
        <end position="247"/>
    </location>
</feature>
<evidence type="ECO:0000313" key="8">
    <source>
        <dbReference type="EMBL" id="NYD37139.1"/>
    </source>
</evidence>
<dbReference type="InterPro" id="IPR000515">
    <property type="entry name" value="MetI-like"/>
</dbReference>
<dbReference type="PANTHER" id="PTHR30177:SF4">
    <property type="entry name" value="OSMOPROTECTANT IMPORT PERMEASE PROTEIN OSMW"/>
    <property type="match status" value="1"/>
</dbReference>
<dbReference type="GO" id="GO:0005886">
    <property type="term" value="C:plasma membrane"/>
    <property type="evidence" value="ECO:0007669"/>
    <property type="project" value="UniProtKB-SubCell"/>
</dbReference>
<dbReference type="InterPro" id="IPR051204">
    <property type="entry name" value="ABC_transp_perm/SBD"/>
</dbReference>
<evidence type="ECO:0000256" key="2">
    <source>
        <dbReference type="ARBA" id="ARBA00022448"/>
    </source>
</evidence>
<feature type="transmembrane region" description="Helical" evidence="6">
    <location>
        <begin position="182"/>
        <end position="208"/>
    </location>
</feature>
<dbReference type="Gene3D" id="1.10.3720.10">
    <property type="entry name" value="MetI-like"/>
    <property type="match status" value="1"/>
</dbReference>
<keyword evidence="2 6" id="KW-0813">Transport</keyword>
<evidence type="ECO:0000256" key="5">
    <source>
        <dbReference type="ARBA" id="ARBA00023136"/>
    </source>
</evidence>
<keyword evidence="4 6" id="KW-1133">Transmembrane helix</keyword>
<dbReference type="EMBL" id="JACCBN010000001">
    <property type="protein sequence ID" value="NYD37139.1"/>
    <property type="molecule type" value="Genomic_DNA"/>
</dbReference>
<organism evidence="8 9">
    <name type="scientific">Actinomycetospora corticicola</name>
    <dbReference type="NCBI Taxonomy" id="663602"/>
    <lineage>
        <taxon>Bacteria</taxon>
        <taxon>Bacillati</taxon>
        <taxon>Actinomycetota</taxon>
        <taxon>Actinomycetes</taxon>
        <taxon>Pseudonocardiales</taxon>
        <taxon>Pseudonocardiaceae</taxon>
        <taxon>Actinomycetospora</taxon>
    </lineage>
</organism>
<dbReference type="AlphaFoldDB" id="A0A7Y9DXC5"/>
<dbReference type="Pfam" id="PF00528">
    <property type="entry name" value="BPD_transp_1"/>
    <property type="match status" value="1"/>
</dbReference>
<evidence type="ECO:0000256" key="3">
    <source>
        <dbReference type="ARBA" id="ARBA00022692"/>
    </source>
</evidence>
<sequence>MARTGTVEVPVERPGRPWRALVENPDLWVTPLLIVVGLAVASGTVYGGSLDSLEARALDPANVLGQLAQHLVLTAWSTLLVLVVALPLGLVLSRPRFVVVARIVALVGGFAQALPAFGVLILLGFWRFGLVSAVLGLGLAAFLPVLRNTIVGLQEVDRDLVETARGMGMSARQCLVRVEIPLAIPVIVAGVRVALVLNVGTATLASYIGAGGLGALIQQALLLNRLTVLVVAGSLVAALALLVDWLAGLVERAVAARTG</sequence>
<comment type="caution">
    <text evidence="8">The sequence shown here is derived from an EMBL/GenBank/DDBJ whole genome shotgun (WGS) entry which is preliminary data.</text>
</comment>
<dbReference type="GO" id="GO:0055085">
    <property type="term" value="P:transmembrane transport"/>
    <property type="evidence" value="ECO:0007669"/>
    <property type="project" value="InterPro"/>
</dbReference>
<dbReference type="SUPFAM" id="SSF161098">
    <property type="entry name" value="MetI-like"/>
    <property type="match status" value="1"/>
</dbReference>
<feature type="transmembrane region" description="Helical" evidence="6">
    <location>
        <begin position="228"/>
        <end position="250"/>
    </location>
</feature>
<feature type="transmembrane region" description="Helical" evidence="6">
    <location>
        <begin position="67"/>
        <end position="92"/>
    </location>
</feature>
<keyword evidence="3 6" id="KW-0812">Transmembrane</keyword>
<feature type="transmembrane region" description="Helical" evidence="6">
    <location>
        <begin position="27"/>
        <end position="47"/>
    </location>
</feature>
<protein>
    <submittedName>
        <fullName evidence="8">ABC-type proline/glycine betaine transport system permease subunit</fullName>
    </submittedName>
</protein>
<evidence type="ECO:0000256" key="1">
    <source>
        <dbReference type="ARBA" id="ARBA00004141"/>
    </source>
</evidence>
<gene>
    <name evidence="8" type="ORF">BJ983_003241</name>
</gene>
<evidence type="ECO:0000256" key="6">
    <source>
        <dbReference type="RuleBase" id="RU363032"/>
    </source>
</evidence>
<comment type="similarity">
    <text evidence="6">Belongs to the binding-protein-dependent transport system permease family.</text>
</comment>
<dbReference type="GO" id="GO:0031460">
    <property type="term" value="P:glycine betaine transport"/>
    <property type="evidence" value="ECO:0007669"/>
    <property type="project" value="TreeGrafter"/>
</dbReference>
<evidence type="ECO:0000313" key="9">
    <source>
        <dbReference type="Proteomes" id="UP000535890"/>
    </source>
</evidence>
<proteinExistence type="inferred from homology"/>
<accession>A0A7Y9DXC5</accession>